<gene>
    <name evidence="3" type="ORF">EV675_2139</name>
</gene>
<comment type="similarity">
    <text evidence="1">Belongs to the UPF0065 (bug) family.</text>
</comment>
<sequence length="331" mass="34219">MNRRRVLLACGATIAAACLSGPAAAQDAAYPTRPIRFVVPYPPGGPLDIMARALAEKVRPTLGQPVVVENRPGAGGNIGADLVAKSAPDGYTLVMGAVATHAINPALFASIPYDPVKDFAPIVLVASVPNVLVMNPATSARLGIQSVQDLIGYARRNPGKLNMGSGGNGSAGHLAGELLKTRAGVFAAHIPYAGATPAQVALMSGQTDFMFDNLAAASPLIAAGKLKALAVTTAVRSRLLPEVPTMMQAGVPDFDLGTWFGIFAPAHTPETVVQKLHNEYAQALGSTDMRRRLADMGSDAAPGTPASLAALVQSDLRKYAEIVRVSGAKLN</sequence>
<dbReference type="RefSeq" id="WP_130357227.1">
    <property type="nucleotide sequence ID" value="NZ_SGXC01000001.1"/>
</dbReference>
<proteinExistence type="inferred from homology"/>
<evidence type="ECO:0000313" key="4">
    <source>
        <dbReference type="Proteomes" id="UP000292445"/>
    </source>
</evidence>
<dbReference type="SUPFAM" id="SSF53850">
    <property type="entry name" value="Periplasmic binding protein-like II"/>
    <property type="match status" value="1"/>
</dbReference>
<accession>A0A4Q7NLS8</accession>
<keyword evidence="3" id="KW-0675">Receptor</keyword>
<name>A0A4Q7NLS8_9BURK</name>
<dbReference type="PANTHER" id="PTHR42928">
    <property type="entry name" value="TRICARBOXYLATE-BINDING PROTEIN"/>
    <property type="match status" value="1"/>
</dbReference>
<dbReference type="Gene3D" id="3.40.190.10">
    <property type="entry name" value="Periplasmic binding protein-like II"/>
    <property type="match status" value="1"/>
</dbReference>
<reference evidence="3 4" key="1">
    <citation type="submission" date="2019-02" db="EMBL/GenBank/DDBJ databases">
        <title>Genomic Encyclopedia of Type Strains, Phase IV (KMG-IV): sequencing the most valuable type-strain genomes for metagenomic binning, comparative biology and taxonomic classification.</title>
        <authorList>
            <person name="Goeker M."/>
        </authorList>
    </citation>
    <scope>NUCLEOTIDE SEQUENCE [LARGE SCALE GENOMIC DNA]</scope>
    <source>
        <strain evidence="3 4">K24</strain>
    </source>
</reference>
<dbReference type="PANTHER" id="PTHR42928:SF5">
    <property type="entry name" value="BLR1237 PROTEIN"/>
    <property type="match status" value="1"/>
</dbReference>
<dbReference type="Proteomes" id="UP000292445">
    <property type="component" value="Unassembled WGS sequence"/>
</dbReference>
<comment type="caution">
    <text evidence="3">The sequence shown here is derived from an EMBL/GenBank/DDBJ whole genome shotgun (WGS) entry which is preliminary data.</text>
</comment>
<dbReference type="PIRSF" id="PIRSF017082">
    <property type="entry name" value="YflP"/>
    <property type="match status" value="1"/>
</dbReference>
<dbReference type="EMBL" id="SGXC01000001">
    <property type="protein sequence ID" value="RZS86105.1"/>
    <property type="molecule type" value="Genomic_DNA"/>
</dbReference>
<feature type="signal peptide" evidence="2">
    <location>
        <begin position="1"/>
        <end position="25"/>
    </location>
</feature>
<evidence type="ECO:0000256" key="2">
    <source>
        <dbReference type="SAM" id="SignalP"/>
    </source>
</evidence>
<keyword evidence="2" id="KW-0732">Signal</keyword>
<protein>
    <submittedName>
        <fullName evidence="3">Tripartite-type tricarboxylate transporter receptor subunit TctC</fullName>
    </submittedName>
</protein>
<dbReference type="OrthoDB" id="8678477at2"/>
<feature type="chain" id="PRO_5020215773" evidence="2">
    <location>
        <begin position="26"/>
        <end position="331"/>
    </location>
</feature>
<evidence type="ECO:0000313" key="3">
    <source>
        <dbReference type="EMBL" id="RZS86105.1"/>
    </source>
</evidence>
<evidence type="ECO:0000256" key="1">
    <source>
        <dbReference type="ARBA" id="ARBA00006987"/>
    </source>
</evidence>
<dbReference type="Gene3D" id="3.40.190.150">
    <property type="entry name" value="Bordetella uptake gene, domain 1"/>
    <property type="match status" value="1"/>
</dbReference>
<dbReference type="InterPro" id="IPR005064">
    <property type="entry name" value="BUG"/>
</dbReference>
<keyword evidence="4" id="KW-1185">Reference proteome</keyword>
<organism evidence="3 4">
    <name type="scientific">Pigmentiphaga kullae</name>
    <dbReference type="NCBI Taxonomy" id="151784"/>
    <lineage>
        <taxon>Bacteria</taxon>
        <taxon>Pseudomonadati</taxon>
        <taxon>Pseudomonadota</taxon>
        <taxon>Betaproteobacteria</taxon>
        <taxon>Burkholderiales</taxon>
        <taxon>Alcaligenaceae</taxon>
        <taxon>Pigmentiphaga</taxon>
    </lineage>
</organism>
<dbReference type="AlphaFoldDB" id="A0A4Q7NLS8"/>
<dbReference type="Pfam" id="PF03401">
    <property type="entry name" value="TctC"/>
    <property type="match status" value="1"/>
</dbReference>
<dbReference type="InterPro" id="IPR042100">
    <property type="entry name" value="Bug_dom1"/>
</dbReference>
<dbReference type="PROSITE" id="PS51257">
    <property type="entry name" value="PROKAR_LIPOPROTEIN"/>
    <property type="match status" value="1"/>
</dbReference>
<dbReference type="CDD" id="cd13578">
    <property type="entry name" value="PBP2_Bug27"/>
    <property type="match status" value="1"/>
</dbReference>